<dbReference type="OrthoDB" id="1926397at2759"/>
<dbReference type="EMBL" id="CAJGYO010000010">
    <property type="protein sequence ID" value="CAD6258467.1"/>
    <property type="molecule type" value="Genomic_DNA"/>
</dbReference>
<sequence length="235" mass="25501">MRAHSGDCLVPFISGWSSGGGAAAKPADQDNSWEVHAKVQDNSTDWGGWSTEKPTGEATISRQPAEMDTWADKGAKMDSNACDDNWEKSSSTPEASNKNDPWGKSKNTWDKRKGVGGDGAWEKKSDDGHGNWEHPSNWNGQSLNVDQDTWGNARCKKKADGNCQWEEEPSTYKRKKTNADHDSSYNNVMPPSGNAWNAGDGIGRPNAKSNAGSSQANKISIKPCSVGTMVRATRQ</sequence>
<evidence type="ECO:0000313" key="2">
    <source>
        <dbReference type="EMBL" id="CAD6258467.1"/>
    </source>
</evidence>
<feature type="compositionally biased region" description="Polar residues" evidence="1">
    <location>
        <begin position="134"/>
        <end position="150"/>
    </location>
</feature>
<accession>A0A811QR56</accession>
<reference evidence="2" key="1">
    <citation type="submission" date="2020-10" db="EMBL/GenBank/DDBJ databases">
        <authorList>
            <person name="Han B."/>
            <person name="Lu T."/>
            <person name="Zhao Q."/>
            <person name="Huang X."/>
            <person name="Zhao Y."/>
        </authorList>
    </citation>
    <scope>NUCLEOTIDE SEQUENCE</scope>
</reference>
<feature type="compositionally biased region" description="Basic and acidic residues" evidence="1">
    <location>
        <begin position="101"/>
        <end position="132"/>
    </location>
</feature>
<dbReference type="AlphaFoldDB" id="A0A811QR56"/>
<feature type="region of interest" description="Disordered" evidence="1">
    <location>
        <begin position="40"/>
        <end position="235"/>
    </location>
</feature>
<gene>
    <name evidence="2" type="ORF">NCGR_LOCUS41939</name>
</gene>
<evidence type="ECO:0000256" key="1">
    <source>
        <dbReference type="SAM" id="MobiDB-lite"/>
    </source>
</evidence>
<feature type="compositionally biased region" description="Polar residues" evidence="1">
    <location>
        <begin position="88"/>
        <end position="99"/>
    </location>
</feature>
<proteinExistence type="predicted"/>
<organism evidence="2 3">
    <name type="scientific">Miscanthus lutarioriparius</name>
    <dbReference type="NCBI Taxonomy" id="422564"/>
    <lineage>
        <taxon>Eukaryota</taxon>
        <taxon>Viridiplantae</taxon>
        <taxon>Streptophyta</taxon>
        <taxon>Embryophyta</taxon>
        <taxon>Tracheophyta</taxon>
        <taxon>Spermatophyta</taxon>
        <taxon>Magnoliopsida</taxon>
        <taxon>Liliopsida</taxon>
        <taxon>Poales</taxon>
        <taxon>Poaceae</taxon>
        <taxon>PACMAD clade</taxon>
        <taxon>Panicoideae</taxon>
        <taxon>Andropogonodae</taxon>
        <taxon>Andropogoneae</taxon>
        <taxon>Saccharinae</taxon>
        <taxon>Miscanthus</taxon>
    </lineage>
</organism>
<comment type="caution">
    <text evidence="2">The sequence shown here is derived from an EMBL/GenBank/DDBJ whole genome shotgun (WGS) entry which is preliminary data.</text>
</comment>
<protein>
    <submittedName>
        <fullName evidence="2">Uncharacterized protein</fullName>
    </submittedName>
</protein>
<evidence type="ECO:0000313" key="3">
    <source>
        <dbReference type="Proteomes" id="UP000604825"/>
    </source>
</evidence>
<dbReference type="Proteomes" id="UP000604825">
    <property type="component" value="Unassembled WGS sequence"/>
</dbReference>
<feature type="compositionally biased region" description="Polar residues" evidence="1">
    <location>
        <begin position="207"/>
        <end position="218"/>
    </location>
</feature>
<name>A0A811QR56_9POAL</name>
<keyword evidence="3" id="KW-1185">Reference proteome</keyword>